<dbReference type="Gene3D" id="1.10.10.10">
    <property type="entry name" value="Winged helix-like DNA-binding domain superfamily/Winged helix DNA-binding domain"/>
    <property type="match status" value="1"/>
</dbReference>
<evidence type="ECO:0000313" key="3">
    <source>
        <dbReference type="EMBL" id="KFM94199.1"/>
    </source>
</evidence>
<dbReference type="GO" id="GO:0003700">
    <property type="term" value="F:DNA-binding transcription factor activity"/>
    <property type="evidence" value="ECO:0007669"/>
    <property type="project" value="InterPro"/>
</dbReference>
<dbReference type="HOGENOM" id="CLU_083287_1_1_9"/>
<proteinExistence type="predicted"/>
<sequence>MSSDNYRPWPNLTPLQQEIVLELRENGTRAVMLHQTISEKIGLNATDHKCLDYLLKAGPVTAGRLAELTGLTTGAVTSVIDRLEQAGFATRDKDPNDRRKVLVKAVSEKSELISSLFDSALKATQELVTRYNEQESRIILDFLKQCNAMTLEEMDKLKQNSL</sequence>
<evidence type="ECO:0000256" key="1">
    <source>
        <dbReference type="ARBA" id="ARBA00023125"/>
    </source>
</evidence>
<dbReference type="GO" id="GO:0003677">
    <property type="term" value="F:DNA binding"/>
    <property type="evidence" value="ECO:0007669"/>
    <property type="project" value="UniProtKB-KW"/>
</dbReference>
<dbReference type="Proteomes" id="UP000442469">
    <property type="component" value="Unassembled WGS sequence"/>
</dbReference>
<evidence type="ECO:0000313" key="4">
    <source>
        <dbReference type="EMBL" id="MUG21317.1"/>
    </source>
</evidence>
<organism evidence="3 5">
    <name type="scientific">Paenibacillus macerans</name>
    <name type="common">Bacillus macerans</name>
    <dbReference type="NCBI Taxonomy" id="44252"/>
    <lineage>
        <taxon>Bacteria</taxon>
        <taxon>Bacillati</taxon>
        <taxon>Bacillota</taxon>
        <taxon>Bacilli</taxon>
        <taxon>Bacillales</taxon>
        <taxon>Paenibacillaceae</taxon>
        <taxon>Paenibacillus</taxon>
    </lineage>
</organism>
<reference evidence="4 6" key="2">
    <citation type="submission" date="2019-11" db="EMBL/GenBank/DDBJ databases">
        <title>Draft genome sequences of five Paenibacillus species of dairy origin.</title>
        <authorList>
            <person name="Olajide A.M."/>
            <person name="Chen S."/>
            <person name="Lapointe G."/>
        </authorList>
    </citation>
    <scope>NUCLEOTIDE SEQUENCE [LARGE SCALE GENOMIC DNA]</scope>
    <source>
        <strain evidence="4 6">3CT49</strain>
    </source>
</reference>
<dbReference type="AlphaFoldDB" id="A0A090Y6W2"/>
<dbReference type="PANTHER" id="PTHR33164">
    <property type="entry name" value="TRANSCRIPTIONAL REGULATOR, MARR FAMILY"/>
    <property type="match status" value="1"/>
</dbReference>
<name>A0A090Y6W2_PAEMA</name>
<dbReference type="Pfam" id="PF01047">
    <property type="entry name" value="MarR"/>
    <property type="match status" value="1"/>
</dbReference>
<dbReference type="SUPFAM" id="SSF46785">
    <property type="entry name" value="Winged helix' DNA-binding domain"/>
    <property type="match status" value="1"/>
</dbReference>
<dbReference type="OrthoDB" id="162531at2"/>
<evidence type="ECO:0000313" key="5">
    <source>
        <dbReference type="Proteomes" id="UP000029278"/>
    </source>
</evidence>
<dbReference type="InterPro" id="IPR036390">
    <property type="entry name" value="WH_DNA-bd_sf"/>
</dbReference>
<dbReference type="GeneID" id="77010945"/>
<dbReference type="SMART" id="SM00347">
    <property type="entry name" value="HTH_MARR"/>
    <property type="match status" value="1"/>
</dbReference>
<feature type="domain" description="HTH marR-type" evidence="2">
    <location>
        <begin position="9"/>
        <end position="148"/>
    </location>
</feature>
<reference evidence="3 5" key="1">
    <citation type="submission" date="2014-04" db="EMBL/GenBank/DDBJ databases">
        <authorList>
            <person name="Bishop-Lilly K.A."/>
            <person name="Broomall S.M."/>
            <person name="Chain P.S."/>
            <person name="Chertkov O."/>
            <person name="Coyne S.R."/>
            <person name="Daligault H.E."/>
            <person name="Davenport K.W."/>
            <person name="Erkkila T."/>
            <person name="Frey K.G."/>
            <person name="Gibbons H.S."/>
            <person name="Gu W."/>
            <person name="Jaissle J."/>
            <person name="Johnson S.L."/>
            <person name="Koroleva G.I."/>
            <person name="Ladner J.T."/>
            <person name="Lo C.-C."/>
            <person name="Minogue T.D."/>
            <person name="Munk C."/>
            <person name="Palacios G.F."/>
            <person name="Redden C.L."/>
            <person name="Rosenzweig C.N."/>
            <person name="Scholz M.B."/>
            <person name="Teshima H."/>
            <person name="Xu Y."/>
        </authorList>
    </citation>
    <scope>NUCLEOTIDE SEQUENCE [LARGE SCALE GENOMIC DNA]</scope>
    <source>
        <strain evidence="3 5">8244</strain>
    </source>
</reference>
<dbReference type="InterPro" id="IPR039422">
    <property type="entry name" value="MarR/SlyA-like"/>
</dbReference>
<evidence type="ECO:0000313" key="6">
    <source>
        <dbReference type="Proteomes" id="UP000442469"/>
    </source>
</evidence>
<dbReference type="PATRIC" id="fig|44252.3.peg.5868"/>
<dbReference type="GO" id="GO:0006950">
    <property type="term" value="P:response to stress"/>
    <property type="evidence" value="ECO:0007669"/>
    <property type="project" value="TreeGrafter"/>
</dbReference>
<accession>A0A090Y6W2</accession>
<evidence type="ECO:0000259" key="2">
    <source>
        <dbReference type="PROSITE" id="PS50995"/>
    </source>
</evidence>
<gene>
    <name evidence="3" type="ORF">DJ90_4768</name>
    <name evidence="4" type="ORF">GNQ08_02575</name>
</gene>
<dbReference type="STRING" id="44252.DJ90_4768"/>
<dbReference type="PANTHER" id="PTHR33164:SF106">
    <property type="entry name" value="TRANSCRIPTIONAL REGULATORY PROTEIN"/>
    <property type="match status" value="1"/>
</dbReference>
<keyword evidence="1" id="KW-0238">DNA-binding</keyword>
<dbReference type="EMBL" id="JMQA01000048">
    <property type="protein sequence ID" value="KFM94199.1"/>
    <property type="molecule type" value="Genomic_DNA"/>
</dbReference>
<protein>
    <submittedName>
        <fullName evidence="3">MarR family protein</fullName>
    </submittedName>
    <submittedName>
        <fullName evidence="4">MarR family transcriptional regulator</fullName>
    </submittedName>
</protein>
<dbReference type="InterPro" id="IPR011991">
    <property type="entry name" value="ArsR-like_HTH"/>
</dbReference>
<dbReference type="InterPro" id="IPR000835">
    <property type="entry name" value="HTH_MarR-typ"/>
</dbReference>
<comment type="caution">
    <text evidence="3">The sequence shown here is derived from an EMBL/GenBank/DDBJ whole genome shotgun (WGS) entry which is preliminary data.</text>
</comment>
<dbReference type="EMBL" id="WNZZ01000001">
    <property type="protein sequence ID" value="MUG21317.1"/>
    <property type="molecule type" value="Genomic_DNA"/>
</dbReference>
<dbReference type="Proteomes" id="UP000029278">
    <property type="component" value="Unassembled WGS sequence"/>
</dbReference>
<dbReference type="PROSITE" id="PS50995">
    <property type="entry name" value="HTH_MARR_2"/>
    <property type="match status" value="1"/>
</dbReference>
<dbReference type="CDD" id="cd00090">
    <property type="entry name" value="HTH_ARSR"/>
    <property type="match status" value="1"/>
</dbReference>
<dbReference type="InterPro" id="IPR036388">
    <property type="entry name" value="WH-like_DNA-bd_sf"/>
</dbReference>
<keyword evidence="5" id="KW-1185">Reference proteome</keyword>
<dbReference type="RefSeq" id="WP_036619075.1">
    <property type="nucleotide sequence ID" value="NZ_BGML01000004.1"/>
</dbReference>